<keyword evidence="2" id="KW-1185">Reference proteome</keyword>
<name>A0A3G9IXH6_9BACL</name>
<evidence type="ECO:0000313" key="2">
    <source>
        <dbReference type="Proteomes" id="UP000275368"/>
    </source>
</evidence>
<gene>
    <name evidence="1" type="ORF">Back11_49250</name>
</gene>
<evidence type="ECO:0000313" key="1">
    <source>
        <dbReference type="EMBL" id="BBH23580.1"/>
    </source>
</evidence>
<dbReference type="AlphaFoldDB" id="A0A3G9IXH6"/>
<dbReference type="EMBL" id="AP019308">
    <property type="protein sequence ID" value="BBH23580.1"/>
    <property type="molecule type" value="Genomic_DNA"/>
</dbReference>
<dbReference type="Proteomes" id="UP000275368">
    <property type="component" value="Chromosome"/>
</dbReference>
<protein>
    <submittedName>
        <fullName evidence="1">Uncharacterized protein</fullName>
    </submittedName>
</protein>
<sequence>MLKKLLLLAGVMTLMGQSLASAAGTTESVPLTFAYANQTGQHLNVSQTTDDKPAAYTEAYCQPGHVLTISYEKTQKMGADSTGRNTAQNFLQDEGAIFGVNKGRADDNQSCVVAKKGAFQGYTFYTFAPSPAKGQLTDKVVKKITKHYQRKVVRQGLIAKIGKETSIALVEFQPKGKHALASIVLVSPSGILYHDLPGEIDKDHYSTWRVDDGGEILPEHFRFMFAAHSKQGYALGLEWFGAEGSSLYVLKQQKDQLVPVAHGARYTSPL</sequence>
<organism evidence="1 2">
    <name type="scientific">Paenibacillus baekrokdamisoli</name>
    <dbReference type="NCBI Taxonomy" id="1712516"/>
    <lineage>
        <taxon>Bacteria</taxon>
        <taxon>Bacillati</taxon>
        <taxon>Bacillota</taxon>
        <taxon>Bacilli</taxon>
        <taxon>Bacillales</taxon>
        <taxon>Paenibacillaceae</taxon>
        <taxon>Paenibacillus</taxon>
    </lineage>
</organism>
<proteinExistence type="predicted"/>
<dbReference type="OrthoDB" id="2661942at2"/>
<dbReference type="RefSeq" id="WP_125663208.1">
    <property type="nucleotide sequence ID" value="NZ_AP019308.1"/>
</dbReference>
<reference evidence="1 2" key="1">
    <citation type="submission" date="2018-11" db="EMBL/GenBank/DDBJ databases">
        <title>Complete genome sequence of Paenibacillus baekrokdamisoli strain KCTC 33723.</title>
        <authorList>
            <person name="Kang S.W."/>
            <person name="Lee K.C."/>
            <person name="Kim K.K."/>
            <person name="Kim J.S."/>
            <person name="Kim D.S."/>
            <person name="Ko S.H."/>
            <person name="Yang S.H."/>
            <person name="Lee J.S."/>
        </authorList>
    </citation>
    <scope>NUCLEOTIDE SEQUENCE [LARGE SCALE GENOMIC DNA]</scope>
    <source>
        <strain evidence="1 2">KCTC 33723</strain>
    </source>
</reference>
<dbReference type="KEGG" id="pbk:Back11_49250"/>
<accession>A0A3G9IXH6</accession>